<keyword evidence="2" id="KW-1185">Reference proteome</keyword>
<protein>
    <submittedName>
        <fullName evidence="1">Uncharacterized protein</fullName>
    </submittedName>
</protein>
<reference evidence="1 2" key="1">
    <citation type="submission" date="2017-12" db="EMBL/GenBank/DDBJ databases">
        <title>Hemimetabolous genomes reveal molecular basis of termite eusociality.</title>
        <authorList>
            <person name="Harrison M.C."/>
            <person name="Jongepier E."/>
            <person name="Robertson H.M."/>
            <person name="Arning N."/>
            <person name="Bitard-Feildel T."/>
            <person name="Chao H."/>
            <person name="Childers C.P."/>
            <person name="Dinh H."/>
            <person name="Doddapaneni H."/>
            <person name="Dugan S."/>
            <person name="Gowin J."/>
            <person name="Greiner C."/>
            <person name="Han Y."/>
            <person name="Hu H."/>
            <person name="Hughes D.S.T."/>
            <person name="Huylmans A.-K."/>
            <person name="Kemena C."/>
            <person name="Kremer L.P.M."/>
            <person name="Lee S.L."/>
            <person name="Lopez-Ezquerra A."/>
            <person name="Mallet L."/>
            <person name="Monroy-Kuhn J.M."/>
            <person name="Moser A."/>
            <person name="Murali S.C."/>
            <person name="Muzny D.M."/>
            <person name="Otani S."/>
            <person name="Piulachs M.-D."/>
            <person name="Poelchau M."/>
            <person name="Qu J."/>
            <person name="Schaub F."/>
            <person name="Wada-Katsumata A."/>
            <person name="Worley K.C."/>
            <person name="Xie Q."/>
            <person name="Ylla G."/>
            <person name="Poulsen M."/>
            <person name="Gibbs R.A."/>
            <person name="Schal C."/>
            <person name="Richards S."/>
            <person name="Belles X."/>
            <person name="Korb J."/>
            <person name="Bornberg-Bauer E."/>
        </authorList>
    </citation>
    <scope>NUCLEOTIDE SEQUENCE [LARGE SCALE GENOMIC DNA]</scope>
    <source>
        <tissue evidence="1">Whole body</tissue>
    </source>
</reference>
<proteinExistence type="predicted"/>
<dbReference type="AlphaFoldDB" id="A0A2J7Q3I4"/>
<name>A0A2J7Q3I4_9NEOP</name>
<accession>A0A2J7Q3I4</accession>
<dbReference type="EMBL" id="NEVH01019067">
    <property type="protein sequence ID" value="PNF23145.1"/>
    <property type="molecule type" value="Genomic_DNA"/>
</dbReference>
<sequence length="88" mass="10479">MQYGRKAERGNDIVREMRAMKIASGGMGEFRNDTHRKEIRRGQERKWWILKQFTKVRKAAFTKEGNRGAEKFRSAEDGKLTDRRYEVQ</sequence>
<dbReference type="InParanoid" id="A0A2J7Q3I4"/>
<comment type="caution">
    <text evidence="1">The sequence shown here is derived from an EMBL/GenBank/DDBJ whole genome shotgun (WGS) entry which is preliminary data.</text>
</comment>
<organism evidence="1 2">
    <name type="scientific">Cryptotermes secundus</name>
    <dbReference type="NCBI Taxonomy" id="105785"/>
    <lineage>
        <taxon>Eukaryota</taxon>
        <taxon>Metazoa</taxon>
        <taxon>Ecdysozoa</taxon>
        <taxon>Arthropoda</taxon>
        <taxon>Hexapoda</taxon>
        <taxon>Insecta</taxon>
        <taxon>Pterygota</taxon>
        <taxon>Neoptera</taxon>
        <taxon>Polyneoptera</taxon>
        <taxon>Dictyoptera</taxon>
        <taxon>Blattodea</taxon>
        <taxon>Blattoidea</taxon>
        <taxon>Termitoidae</taxon>
        <taxon>Kalotermitidae</taxon>
        <taxon>Cryptotermitinae</taxon>
        <taxon>Cryptotermes</taxon>
    </lineage>
</organism>
<dbReference type="Proteomes" id="UP000235965">
    <property type="component" value="Unassembled WGS sequence"/>
</dbReference>
<evidence type="ECO:0000313" key="1">
    <source>
        <dbReference type="EMBL" id="PNF23145.1"/>
    </source>
</evidence>
<gene>
    <name evidence="1" type="ORF">B7P43_G06690</name>
</gene>
<evidence type="ECO:0000313" key="2">
    <source>
        <dbReference type="Proteomes" id="UP000235965"/>
    </source>
</evidence>